<organism evidence="1">
    <name type="scientific">Rhizophora mucronata</name>
    <name type="common">Asiatic mangrove</name>
    <dbReference type="NCBI Taxonomy" id="61149"/>
    <lineage>
        <taxon>Eukaryota</taxon>
        <taxon>Viridiplantae</taxon>
        <taxon>Streptophyta</taxon>
        <taxon>Embryophyta</taxon>
        <taxon>Tracheophyta</taxon>
        <taxon>Spermatophyta</taxon>
        <taxon>Magnoliopsida</taxon>
        <taxon>eudicotyledons</taxon>
        <taxon>Gunneridae</taxon>
        <taxon>Pentapetalae</taxon>
        <taxon>rosids</taxon>
        <taxon>fabids</taxon>
        <taxon>Malpighiales</taxon>
        <taxon>Rhizophoraceae</taxon>
        <taxon>Rhizophora</taxon>
    </lineage>
</organism>
<reference evidence="1" key="1">
    <citation type="submission" date="2018-02" db="EMBL/GenBank/DDBJ databases">
        <title>Rhizophora mucronata_Transcriptome.</title>
        <authorList>
            <person name="Meera S.P."/>
            <person name="Sreeshan A."/>
            <person name="Augustine A."/>
        </authorList>
    </citation>
    <scope>NUCLEOTIDE SEQUENCE</scope>
    <source>
        <tissue evidence="1">Leaf</tissue>
    </source>
</reference>
<protein>
    <submittedName>
        <fullName evidence="1">Uncharacterized protein MANES_06G066900</fullName>
    </submittedName>
</protein>
<dbReference type="AlphaFoldDB" id="A0A2P2MJU8"/>
<sequence length="111" mass="12308">MEVLILLITVVKEARSAIIKAPHFQKLQAWRINSLMEDKAKIFGTKDGFCKEATPASKSAIRLITGISMAIELSTKTPKKTGNCSYIEAKTYIPSLDQNRKINTLLNQRGG</sequence>
<accession>A0A2P2MJU8</accession>
<name>A0A2P2MJU8_RHIMU</name>
<dbReference type="EMBL" id="GGEC01050020">
    <property type="protein sequence ID" value="MBX30504.1"/>
    <property type="molecule type" value="Transcribed_RNA"/>
</dbReference>
<evidence type="ECO:0000313" key="1">
    <source>
        <dbReference type="EMBL" id="MBX30504.1"/>
    </source>
</evidence>
<proteinExistence type="predicted"/>